<dbReference type="GO" id="GO:0046872">
    <property type="term" value="F:metal ion binding"/>
    <property type="evidence" value="ECO:0007669"/>
    <property type="project" value="UniProtKB-KW"/>
</dbReference>
<dbReference type="InterPro" id="IPR005502">
    <property type="entry name" value="Ribosyl_crysJ1"/>
</dbReference>
<dbReference type="Proteomes" id="UP000311919">
    <property type="component" value="Unassembled WGS sequence"/>
</dbReference>
<dbReference type="STRING" id="6182.A0A4Z2DD88"/>
<protein>
    <recommendedName>
        <fullName evidence="4">ADP-ribosylhydrolase ARH3</fullName>
        <ecNumber evidence="2">3.2.1.143</ecNumber>
    </recommendedName>
    <alternativeName>
        <fullName evidence="5">ADP-ribose glycohydrolase ARH3</fullName>
    </alternativeName>
    <alternativeName>
        <fullName evidence="6">ADP-ribosylhydrolase 3</fullName>
    </alternativeName>
    <alternativeName>
        <fullName evidence="9">O-acetyl-ADP-ribose deacetylase ARH3</fullName>
    </alternativeName>
    <alternativeName>
        <fullName evidence="10">Poly(ADP-ribose) glycohydrolase ARH3</fullName>
    </alternativeName>
    <alternativeName>
        <fullName evidence="8">[Protein ADP-ribosylarginine] hydrolase-like protein 2</fullName>
    </alternativeName>
    <alternativeName>
        <fullName evidence="7">[Protein ADP-ribosylserine] hydrolase</fullName>
    </alternativeName>
</protein>
<dbReference type="SUPFAM" id="SSF101478">
    <property type="entry name" value="ADP-ribosylglycohydrolase"/>
    <property type="match status" value="1"/>
</dbReference>
<evidence type="ECO:0000256" key="2">
    <source>
        <dbReference type="ARBA" id="ARBA00012255"/>
    </source>
</evidence>
<dbReference type="PANTHER" id="PTHR16222:SF24">
    <property type="entry name" value="ADP-RIBOSYLHYDROLASE ARH3"/>
    <property type="match status" value="1"/>
</dbReference>
<comment type="cofactor">
    <cofactor evidence="12">
        <name>Mg(2+)</name>
        <dbReference type="ChEBI" id="CHEBI:18420"/>
    </cofactor>
    <text evidence="12">Binds 2 magnesium ions per subunit.</text>
</comment>
<dbReference type="OrthoDB" id="410104at2759"/>
<keyword evidence="12" id="KW-0479">Metal-binding</keyword>
<dbReference type="GO" id="GO:0004649">
    <property type="term" value="F:poly(ADP-ribose) glycohydrolase activity"/>
    <property type="evidence" value="ECO:0007669"/>
    <property type="project" value="UniProtKB-EC"/>
</dbReference>
<organism evidence="13 14">
    <name type="scientific">Schistosoma japonicum</name>
    <name type="common">Blood fluke</name>
    <dbReference type="NCBI Taxonomy" id="6182"/>
    <lineage>
        <taxon>Eukaryota</taxon>
        <taxon>Metazoa</taxon>
        <taxon>Spiralia</taxon>
        <taxon>Lophotrochozoa</taxon>
        <taxon>Platyhelminthes</taxon>
        <taxon>Trematoda</taxon>
        <taxon>Digenea</taxon>
        <taxon>Strigeidida</taxon>
        <taxon>Schistosomatoidea</taxon>
        <taxon>Schistosomatidae</taxon>
        <taxon>Schistosoma</taxon>
    </lineage>
</organism>
<evidence type="ECO:0000256" key="9">
    <source>
        <dbReference type="ARBA" id="ARBA00043187"/>
    </source>
</evidence>
<evidence type="ECO:0000313" key="14">
    <source>
        <dbReference type="Proteomes" id="UP000311919"/>
    </source>
</evidence>
<dbReference type="EMBL" id="SKCS01000175">
    <property type="protein sequence ID" value="TNN14419.1"/>
    <property type="molecule type" value="Genomic_DNA"/>
</dbReference>
<evidence type="ECO:0000256" key="11">
    <source>
        <dbReference type="ARBA" id="ARBA00049015"/>
    </source>
</evidence>
<proteinExistence type="inferred from homology"/>
<keyword evidence="3 13" id="KW-0378">Hydrolase</keyword>
<evidence type="ECO:0000256" key="1">
    <source>
        <dbReference type="ARBA" id="ARBA00010702"/>
    </source>
</evidence>
<evidence type="ECO:0000256" key="8">
    <source>
        <dbReference type="ARBA" id="ARBA00042850"/>
    </source>
</evidence>
<sequence length="410" mass="46236">MRTVQTKPLIYRSTKVTSTNTLNLIGYLLMFKQLPLLFPSRMSMNFINEHSTITMDYLPFCRGILIGGLIGDCYGSLYECKPTGKFNVPFDLLKRTIDGFDTKQLMYTDDTQMSLGIIRSLRTQHDFDAEHLAKEFAKNYFENGLFRGYGGTVGRIFSSFKNANYKDPYTYAANLFDGTGSYGNGGAMRIAPAALYALRYSDREFEKLIIDITRLTHTHPLAICGALIQAYAVQKIFTLFHDRLHLDRLNFIDSLLERLEKTEYAVDFKHITWIQALDAYKEKFKLVKALLADDKELSITDVVDQLGNDLKAINSVPTALYVFLRCLKPVPGIEFDSVPLRCIVLSIGLGGDTDTIGCMATALASAYIGIPVDDNTIIPRNVITRCEGYSEIEEYASWLSNRLQQDIVSP</sequence>
<dbReference type="InterPro" id="IPR036705">
    <property type="entry name" value="Ribosyl_crysJ1_sf"/>
</dbReference>
<dbReference type="GO" id="GO:0005634">
    <property type="term" value="C:nucleus"/>
    <property type="evidence" value="ECO:0007669"/>
    <property type="project" value="TreeGrafter"/>
</dbReference>
<dbReference type="PANTHER" id="PTHR16222">
    <property type="entry name" value="ADP-RIBOSYLGLYCOHYDROLASE"/>
    <property type="match status" value="1"/>
</dbReference>
<feature type="binding site" evidence="12">
    <location>
        <position position="355"/>
    </location>
    <ligand>
        <name>Mg(2+)</name>
        <dbReference type="ChEBI" id="CHEBI:18420"/>
        <label>1</label>
    </ligand>
</feature>
<comment type="catalytic activity">
    <reaction evidence="11">
        <text>alpha-NAD(+) + H2O = ADP-D-ribose + nicotinamide + H(+)</text>
        <dbReference type="Rhea" id="RHEA:68792"/>
        <dbReference type="ChEBI" id="CHEBI:15377"/>
        <dbReference type="ChEBI" id="CHEBI:15378"/>
        <dbReference type="ChEBI" id="CHEBI:17154"/>
        <dbReference type="ChEBI" id="CHEBI:57967"/>
        <dbReference type="ChEBI" id="CHEBI:77017"/>
    </reaction>
</comment>
<keyword evidence="12" id="KW-0460">Magnesium</keyword>
<evidence type="ECO:0000256" key="7">
    <source>
        <dbReference type="ARBA" id="ARBA00042722"/>
    </source>
</evidence>
<evidence type="ECO:0000256" key="4">
    <source>
        <dbReference type="ARBA" id="ARBA00041057"/>
    </source>
</evidence>
<dbReference type="EC" id="3.2.1.143" evidence="2"/>
<comment type="caution">
    <text evidence="13">The sequence shown here is derived from an EMBL/GenBank/DDBJ whole genome shotgun (WGS) entry which is preliminary data.</text>
</comment>
<gene>
    <name evidence="13" type="ORF">EWB00_002146</name>
</gene>
<dbReference type="Gene3D" id="1.10.4080.10">
    <property type="entry name" value="ADP-ribosylation/Crystallin J1"/>
    <property type="match status" value="1"/>
</dbReference>
<dbReference type="GO" id="GO:0005739">
    <property type="term" value="C:mitochondrion"/>
    <property type="evidence" value="ECO:0007669"/>
    <property type="project" value="TreeGrafter"/>
</dbReference>
<evidence type="ECO:0000256" key="12">
    <source>
        <dbReference type="PIRSR" id="PIRSR605502-1"/>
    </source>
</evidence>
<reference evidence="13 14" key="1">
    <citation type="submission" date="2019-03" db="EMBL/GenBank/DDBJ databases">
        <title>An improved genome assembly of the fluke Schistosoma japonicum.</title>
        <authorList>
            <person name="Hu W."/>
            <person name="Luo F."/>
            <person name="Yin M."/>
            <person name="Mo X."/>
            <person name="Sun C."/>
            <person name="Wu Q."/>
            <person name="Zhu B."/>
            <person name="Xiang M."/>
            <person name="Wang J."/>
            <person name="Wang Y."/>
            <person name="Zhang T."/>
            <person name="Xu B."/>
            <person name="Zheng H."/>
            <person name="Feng Z."/>
        </authorList>
    </citation>
    <scope>NUCLEOTIDE SEQUENCE [LARGE SCALE GENOMIC DNA]</scope>
    <source>
        <strain evidence="13">HuSjv2</strain>
        <tissue evidence="13">Worms</tissue>
    </source>
</reference>
<dbReference type="AlphaFoldDB" id="A0A4Z2DD88"/>
<evidence type="ECO:0000256" key="6">
    <source>
        <dbReference type="ARBA" id="ARBA00042471"/>
    </source>
</evidence>
<feature type="binding site" evidence="12">
    <location>
        <position position="354"/>
    </location>
    <ligand>
        <name>Mg(2+)</name>
        <dbReference type="ChEBI" id="CHEBI:18420"/>
        <label>1</label>
    </ligand>
</feature>
<evidence type="ECO:0000256" key="5">
    <source>
        <dbReference type="ARBA" id="ARBA00042398"/>
    </source>
</evidence>
<name>A0A4Z2DD88_SCHJA</name>
<comment type="similarity">
    <text evidence="1">Belongs to the ADP-ribosylglycohydrolase family.</text>
</comment>
<keyword evidence="14" id="KW-1185">Reference proteome</keyword>
<dbReference type="InterPro" id="IPR050792">
    <property type="entry name" value="ADP-ribosylglycohydrolase"/>
</dbReference>
<feature type="binding site" evidence="12">
    <location>
        <position position="110"/>
    </location>
    <ligand>
        <name>Mg(2+)</name>
        <dbReference type="ChEBI" id="CHEBI:18420"/>
        <label>1</label>
    </ligand>
</feature>
<evidence type="ECO:0000256" key="3">
    <source>
        <dbReference type="ARBA" id="ARBA00022801"/>
    </source>
</evidence>
<feature type="binding site" evidence="12">
    <location>
        <position position="108"/>
    </location>
    <ligand>
        <name>Mg(2+)</name>
        <dbReference type="ChEBI" id="CHEBI:18420"/>
        <label>1</label>
    </ligand>
</feature>
<evidence type="ECO:0000313" key="13">
    <source>
        <dbReference type="EMBL" id="TNN14419.1"/>
    </source>
</evidence>
<evidence type="ECO:0000256" key="10">
    <source>
        <dbReference type="ARBA" id="ARBA00043193"/>
    </source>
</evidence>
<feature type="binding site" evidence="12">
    <location>
        <position position="109"/>
    </location>
    <ligand>
        <name>Mg(2+)</name>
        <dbReference type="ChEBI" id="CHEBI:18420"/>
        <label>1</label>
    </ligand>
</feature>
<dbReference type="Pfam" id="PF03747">
    <property type="entry name" value="ADP_ribosyl_GH"/>
    <property type="match status" value="1"/>
</dbReference>
<accession>A0A4Z2DD88</accession>
<feature type="binding site" evidence="12">
    <location>
        <position position="352"/>
    </location>
    <ligand>
        <name>Mg(2+)</name>
        <dbReference type="ChEBI" id="CHEBI:18420"/>
        <label>1</label>
    </ligand>
</feature>